<reference evidence="1" key="1">
    <citation type="journal article" date="2012" name="Science">
        <title>Fermentation, hydrogen, and sulfur metabolism in multiple uncultivated bacterial phyla.</title>
        <authorList>
            <person name="Wrighton K.C."/>
            <person name="Thomas B.C."/>
            <person name="Sharon I."/>
            <person name="Miller C.S."/>
            <person name="Castelle C.J."/>
            <person name="VerBerkmoes N.C."/>
            <person name="Wilkins M.J."/>
            <person name="Hettich R.L."/>
            <person name="Lipton M.S."/>
            <person name="Williams K.H."/>
            <person name="Long P.E."/>
            <person name="Banfield J.F."/>
        </authorList>
    </citation>
    <scope>NUCLEOTIDE SEQUENCE [LARGE SCALE GENOMIC DNA]</scope>
</reference>
<name>K2G9B2_9BACT</name>
<accession>K2G9B2</accession>
<evidence type="ECO:0000313" key="1">
    <source>
        <dbReference type="EMBL" id="EKE26744.1"/>
    </source>
</evidence>
<comment type="caution">
    <text evidence="1">The sequence shown here is derived from an EMBL/GenBank/DDBJ whole genome shotgun (WGS) entry which is preliminary data.</text>
</comment>
<sequence>MIKVSGNTDTILKSEIQVKLSKLDLTPISKEVLSGLELWVNNLKMRVRRITLTKSRKESIIIKSGL</sequence>
<dbReference type="EMBL" id="AMFJ01000683">
    <property type="protein sequence ID" value="EKE26744.1"/>
    <property type="molecule type" value="Genomic_DNA"/>
</dbReference>
<proteinExistence type="predicted"/>
<organism evidence="1">
    <name type="scientific">uncultured bacterium</name>
    <name type="common">gcode 4</name>
    <dbReference type="NCBI Taxonomy" id="1234023"/>
    <lineage>
        <taxon>Bacteria</taxon>
        <taxon>environmental samples</taxon>
    </lineage>
</organism>
<dbReference type="AlphaFoldDB" id="K2G9B2"/>
<protein>
    <submittedName>
        <fullName evidence="1">Uncharacterized protein</fullName>
    </submittedName>
</protein>
<gene>
    <name evidence="1" type="ORF">ACD_4C00167G0001</name>
</gene>